<dbReference type="RefSeq" id="WP_085197952.1">
    <property type="nucleotide sequence ID" value="NZ_JACKVI010000014.1"/>
</dbReference>
<keyword evidence="2" id="KW-0472">Membrane</keyword>
<dbReference type="EMBL" id="LQOW01000024">
    <property type="protein sequence ID" value="ORV59843.1"/>
    <property type="molecule type" value="Genomic_DNA"/>
</dbReference>
<evidence type="ECO:0000256" key="2">
    <source>
        <dbReference type="SAM" id="Phobius"/>
    </source>
</evidence>
<protein>
    <submittedName>
        <fullName evidence="3">Uncharacterized protein</fullName>
    </submittedName>
</protein>
<feature type="transmembrane region" description="Helical" evidence="2">
    <location>
        <begin position="102"/>
        <end position="122"/>
    </location>
</feature>
<dbReference type="AlphaFoldDB" id="A0A1X1USM2"/>
<name>A0A1X1USM2_9MYCO</name>
<dbReference type="Proteomes" id="UP000194000">
    <property type="component" value="Unassembled WGS sequence"/>
</dbReference>
<sequence>MKVKLGADSGGNDHRGTDDHEQVVGGQPAGPDFTVASMPRSLRIVLACWVGIDAATVFGLAVWNATLTSSAWDLIGSALLLGIGVTCSLAFGQIVRASPSALMTSMVSQIFVAGLAVYVWLVDLRSPVSQLLGITGVALTLGGIALLWVLYLGRYARSAVTKGAAVAVAPFPLIGLVQFWMQAEYLPQASRPLVDTSTELSAMGSTGPVIHLMAKVTLHNRGSVQVDMHAALMRVTSYLVGTPTEPATTEALLASLDPIASALRRDYREKPTLPADSRLLYARMIAAPYEGAFLAAGETSEYKRVIDVDSRTVRLVRLSVEAVLVTHRMMKDTRSCFSPQVSFSTDPKGFMSEAKKLHDWEHGAVRVLCTESRFASVSAVQDLVSDDPVLRTFVVVENPTHVIEVPTFFPFFGTREAVDAPFTHVDTMNQVENANPSVYIRDSAEYAPSDADLRGSAG</sequence>
<accession>A0A1X1USM2</accession>
<evidence type="ECO:0000313" key="3">
    <source>
        <dbReference type="EMBL" id="ORV59843.1"/>
    </source>
</evidence>
<feature type="transmembrane region" description="Helical" evidence="2">
    <location>
        <begin position="163"/>
        <end position="181"/>
    </location>
</feature>
<proteinExistence type="predicted"/>
<comment type="caution">
    <text evidence="3">The sequence shown here is derived from an EMBL/GenBank/DDBJ whole genome shotgun (WGS) entry which is preliminary data.</text>
</comment>
<feature type="transmembrane region" description="Helical" evidence="2">
    <location>
        <begin position="75"/>
        <end position="95"/>
    </location>
</feature>
<reference evidence="3 4" key="1">
    <citation type="submission" date="2016-01" db="EMBL/GenBank/DDBJ databases">
        <title>The new phylogeny of the genus Mycobacterium.</title>
        <authorList>
            <person name="Tarcisio F."/>
            <person name="Conor M."/>
            <person name="Antonella G."/>
            <person name="Elisabetta G."/>
            <person name="Giulia F.S."/>
            <person name="Sara T."/>
            <person name="Anna F."/>
            <person name="Clotilde B."/>
            <person name="Roberto B."/>
            <person name="Veronica D.S."/>
            <person name="Fabio R."/>
            <person name="Monica P."/>
            <person name="Olivier J."/>
            <person name="Enrico T."/>
            <person name="Nicola S."/>
        </authorList>
    </citation>
    <scope>NUCLEOTIDE SEQUENCE [LARGE SCALE GENOMIC DNA]</scope>
    <source>
        <strain evidence="3 4">DSM 45731</strain>
    </source>
</reference>
<evidence type="ECO:0000256" key="1">
    <source>
        <dbReference type="SAM" id="MobiDB-lite"/>
    </source>
</evidence>
<dbReference type="OrthoDB" id="4674447at2"/>
<feature type="region of interest" description="Disordered" evidence="1">
    <location>
        <begin position="1"/>
        <end position="25"/>
    </location>
</feature>
<organism evidence="3 4">
    <name type="scientific">Mycobacterium fragae</name>
    <dbReference type="NCBI Taxonomy" id="1260918"/>
    <lineage>
        <taxon>Bacteria</taxon>
        <taxon>Bacillati</taxon>
        <taxon>Actinomycetota</taxon>
        <taxon>Actinomycetes</taxon>
        <taxon>Mycobacteriales</taxon>
        <taxon>Mycobacteriaceae</taxon>
        <taxon>Mycobacterium</taxon>
    </lineage>
</organism>
<feature type="compositionally biased region" description="Basic and acidic residues" evidence="1">
    <location>
        <begin position="11"/>
        <end position="22"/>
    </location>
</feature>
<gene>
    <name evidence="3" type="ORF">AWC06_17240</name>
</gene>
<feature type="transmembrane region" description="Helical" evidence="2">
    <location>
        <begin position="128"/>
        <end position="151"/>
    </location>
</feature>
<feature type="transmembrane region" description="Helical" evidence="2">
    <location>
        <begin position="44"/>
        <end position="63"/>
    </location>
</feature>
<evidence type="ECO:0000313" key="4">
    <source>
        <dbReference type="Proteomes" id="UP000194000"/>
    </source>
</evidence>
<keyword evidence="2" id="KW-0812">Transmembrane</keyword>
<keyword evidence="2" id="KW-1133">Transmembrane helix</keyword>
<keyword evidence="4" id="KW-1185">Reference proteome</keyword>